<dbReference type="Gene3D" id="3.40.50.300">
    <property type="entry name" value="P-loop containing nucleotide triphosphate hydrolases"/>
    <property type="match status" value="1"/>
</dbReference>
<dbReference type="EMBL" id="JAWDGP010004352">
    <property type="protein sequence ID" value="KAK3765062.1"/>
    <property type="molecule type" value="Genomic_DNA"/>
</dbReference>
<reference evidence="6" key="1">
    <citation type="journal article" date="2023" name="G3 (Bethesda)">
        <title>A reference genome for the long-term kleptoplast-retaining sea slug Elysia crispata morphotype clarki.</title>
        <authorList>
            <person name="Eastman K.E."/>
            <person name="Pendleton A.L."/>
            <person name="Shaikh M.A."/>
            <person name="Suttiyut T."/>
            <person name="Ogas R."/>
            <person name="Tomko P."/>
            <person name="Gavelis G."/>
            <person name="Widhalm J.R."/>
            <person name="Wisecaver J.H."/>
        </authorList>
    </citation>
    <scope>NUCLEOTIDE SEQUENCE</scope>
    <source>
        <strain evidence="6">ECLA1</strain>
    </source>
</reference>
<keyword evidence="7" id="KW-1185">Reference proteome</keyword>
<keyword evidence="4" id="KW-0472">Membrane</keyword>
<dbReference type="PROSITE" id="PS51720">
    <property type="entry name" value="G_AIG1"/>
    <property type="match status" value="1"/>
</dbReference>
<evidence type="ECO:0000313" key="6">
    <source>
        <dbReference type="EMBL" id="KAK3765062.1"/>
    </source>
</evidence>
<feature type="transmembrane region" description="Helical" evidence="4">
    <location>
        <begin position="362"/>
        <end position="381"/>
    </location>
</feature>
<protein>
    <recommendedName>
        <fullName evidence="5">AIG1-type G domain-containing protein</fullName>
    </recommendedName>
</protein>
<evidence type="ECO:0000256" key="1">
    <source>
        <dbReference type="ARBA" id="ARBA00008535"/>
    </source>
</evidence>
<keyword evidence="4" id="KW-0812">Transmembrane</keyword>
<evidence type="ECO:0000256" key="4">
    <source>
        <dbReference type="SAM" id="Phobius"/>
    </source>
</evidence>
<feature type="transmembrane region" description="Helical" evidence="4">
    <location>
        <begin position="320"/>
        <end position="342"/>
    </location>
</feature>
<evidence type="ECO:0000313" key="7">
    <source>
        <dbReference type="Proteomes" id="UP001283361"/>
    </source>
</evidence>
<evidence type="ECO:0000256" key="2">
    <source>
        <dbReference type="ARBA" id="ARBA00022741"/>
    </source>
</evidence>
<dbReference type="SUPFAM" id="SSF52540">
    <property type="entry name" value="P-loop containing nucleoside triphosphate hydrolases"/>
    <property type="match status" value="1"/>
</dbReference>
<evidence type="ECO:0000259" key="5">
    <source>
        <dbReference type="PROSITE" id="PS51720"/>
    </source>
</evidence>
<dbReference type="InterPro" id="IPR045058">
    <property type="entry name" value="GIMA/IAN/Toc"/>
</dbReference>
<dbReference type="PANTHER" id="PTHR10903">
    <property type="entry name" value="GTPASE, IMAP FAMILY MEMBER-RELATED"/>
    <property type="match status" value="1"/>
</dbReference>
<keyword evidence="4" id="KW-1133">Transmembrane helix</keyword>
<dbReference type="Proteomes" id="UP001283361">
    <property type="component" value="Unassembled WGS sequence"/>
</dbReference>
<comment type="similarity">
    <text evidence="1">Belongs to the TRAFAC class TrmE-Era-EngA-EngB-Septin-like GTPase superfamily. AIG1/Toc34/Toc159-like paraseptin GTPase family. IAN subfamily.</text>
</comment>
<keyword evidence="3" id="KW-0342">GTP-binding</keyword>
<name>A0AAE1DC69_9GAST</name>
<comment type="caution">
    <text evidence="6">The sequence shown here is derived from an EMBL/GenBank/DDBJ whole genome shotgun (WGS) entry which is preliminary data.</text>
</comment>
<dbReference type="InterPro" id="IPR027417">
    <property type="entry name" value="P-loop_NTPase"/>
</dbReference>
<sequence>MASEIESEFNLLLIGRRRSGQSSIVNSILGRNVIKVLCQTQPGTQGTEKHMKFFNGTFFNVVDVPDVVDNLVNEEERMELLNTKMKEVMLLIPGGIDALLYVPKYGNRITDEDLTLIIFLKVLFGQDFLKDRCILVLTGQDESEQFHSLKEECGNRVLLFDNMNEDKQGNQLENLVSQVAELRRKNSYKRYKDENFEEAKALRSEESKKQEKILTKVCMLLQTLKEPNGTYSQDKLLNLSSECGQVLLSIEEQDKDTGSLNEMKEKLKSLKTSLDKCWCLYSLNPDNIRERTREEKDLDAEIYQLDLIYEKCINQHTKNIIQSVGSMVLYLFAGVGLMGVLVTGRRIPFFRCAALARPFGEVFGLAGIVGALVAFFIRRAIN</sequence>
<feature type="domain" description="AIG1-type G" evidence="5">
    <location>
        <begin position="6"/>
        <end position="240"/>
    </location>
</feature>
<dbReference type="PANTHER" id="PTHR10903:SF184">
    <property type="entry name" value="GTP-BINDING PROTEIN A"/>
    <property type="match status" value="1"/>
</dbReference>
<gene>
    <name evidence="6" type="ORF">RRG08_028486</name>
</gene>
<keyword evidence="2" id="KW-0547">Nucleotide-binding</keyword>
<dbReference type="Pfam" id="PF04548">
    <property type="entry name" value="AIG1"/>
    <property type="match status" value="1"/>
</dbReference>
<dbReference type="GO" id="GO:0005525">
    <property type="term" value="F:GTP binding"/>
    <property type="evidence" value="ECO:0007669"/>
    <property type="project" value="UniProtKB-KW"/>
</dbReference>
<evidence type="ECO:0000256" key="3">
    <source>
        <dbReference type="ARBA" id="ARBA00023134"/>
    </source>
</evidence>
<organism evidence="6 7">
    <name type="scientific">Elysia crispata</name>
    <name type="common">lettuce slug</name>
    <dbReference type="NCBI Taxonomy" id="231223"/>
    <lineage>
        <taxon>Eukaryota</taxon>
        <taxon>Metazoa</taxon>
        <taxon>Spiralia</taxon>
        <taxon>Lophotrochozoa</taxon>
        <taxon>Mollusca</taxon>
        <taxon>Gastropoda</taxon>
        <taxon>Heterobranchia</taxon>
        <taxon>Euthyneura</taxon>
        <taxon>Panpulmonata</taxon>
        <taxon>Sacoglossa</taxon>
        <taxon>Placobranchoidea</taxon>
        <taxon>Plakobranchidae</taxon>
        <taxon>Elysia</taxon>
    </lineage>
</organism>
<dbReference type="AlphaFoldDB" id="A0AAE1DC69"/>
<proteinExistence type="inferred from homology"/>
<accession>A0AAE1DC69</accession>
<dbReference type="InterPro" id="IPR006703">
    <property type="entry name" value="G_AIG1"/>
</dbReference>